<dbReference type="RefSeq" id="WP_168039424.1">
    <property type="nucleotide sequence ID" value="NZ_JAATJH010000007.1"/>
</dbReference>
<keyword evidence="10" id="KW-0378">Hydrolase</keyword>
<feature type="transmembrane region" description="Helical" evidence="9">
    <location>
        <begin position="255"/>
        <end position="275"/>
    </location>
</feature>
<dbReference type="Pfam" id="PF03030">
    <property type="entry name" value="H_PPase"/>
    <property type="match status" value="1"/>
</dbReference>
<evidence type="ECO:0000256" key="8">
    <source>
        <dbReference type="ARBA" id="ARBA00023136"/>
    </source>
</evidence>
<dbReference type="EMBL" id="JAATJH010000007">
    <property type="protein sequence ID" value="NJC27893.1"/>
    <property type="molecule type" value="Genomic_DNA"/>
</dbReference>
<keyword evidence="3 9" id="KW-0812">Transmembrane</keyword>
<dbReference type="InterPro" id="IPR004131">
    <property type="entry name" value="PPase-energised_H-pump"/>
</dbReference>
<feature type="transmembrane region" description="Helical" evidence="9">
    <location>
        <begin position="731"/>
        <end position="747"/>
    </location>
</feature>
<comment type="cofactor">
    <cofactor evidence="9">
        <name>Mg(2+)</name>
        <dbReference type="ChEBI" id="CHEBI:18420"/>
    </cofactor>
</comment>
<keyword evidence="9" id="KW-0739">Sodium transport</keyword>
<feature type="transmembrane region" description="Helical" evidence="9">
    <location>
        <begin position="419"/>
        <end position="446"/>
    </location>
</feature>
<evidence type="ECO:0000256" key="3">
    <source>
        <dbReference type="ARBA" id="ARBA00022692"/>
    </source>
</evidence>
<feature type="transmembrane region" description="Helical" evidence="9">
    <location>
        <begin position="533"/>
        <end position="553"/>
    </location>
</feature>
<dbReference type="NCBIfam" id="NF001955">
    <property type="entry name" value="PRK00733.2-4"/>
    <property type="match status" value="1"/>
</dbReference>
<feature type="transmembrane region" description="Helical" evidence="9">
    <location>
        <begin position="502"/>
        <end position="521"/>
    </location>
</feature>
<accession>A0ABX0XEZ5</accession>
<feature type="transmembrane region" description="Helical" evidence="9">
    <location>
        <begin position="321"/>
        <end position="342"/>
    </location>
</feature>
<feature type="transmembrane region" description="Helical" evidence="9">
    <location>
        <begin position="6"/>
        <end position="22"/>
    </location>
</feature>
<dbReference type="GO" id="GO:0004427">
    <property type="term" value="F:inorganic diphosphate phosphatase activity"/>
    <property type="evidence" value="ECO:0007669"/>
    <property type="project" value="UniProtKB-EC"/>
</dbReference>
<evidence type="ECO:0000256" key="4">
    <source>
        <dbReference type="ARBA" id="ARBA00022842"/>
    </source>
</evidence>
<feature type="transmembrane region" description="Helical" evidence="9">
    <location>
        <begin position="362"/>
        <end position="380"/>
    </location>
</feature>
<comment type="function">
    <text evidence="9">Sodium pump that utilizes the energy of pyrophosphate hydrolysis as the driving force for Na(+) movement across the membrane.</text>
</comment>
<feature type="transmembrane region" description="Helical" evidence="9">
    <location>
        <begin position="175"/>
        <end position="197"/>
    </location>
</feature>
<comment type="caution">
    <text evidence="9">Lacks conserved residue(s) required for the propagation of feature annotation.</text>
</comment>
<gene>
    <name evidence="9" type="primary">hppA</name>
    <name evidence="10" type="ORF">GGR27_003412</name>
</gene>
<feature type="transmembrane region" description="Helical" evidence="9">
    <location>
        <begin position="287"/>
        <end position="309"/>
    </location>
</feature>
<organism evidence="10 11">
    <name type="scientific">Neolewinella antarctica</name>
    <dbReference type="NCBI Taxonomy" id="442734"/>
    <lineage>
        <taxon>Bacteria</taxon>
        <taxon>Pseudomonadati</taxon>
        <taxon>Bacteroidota</taxon>
        <taxon>Saprospiria</taxon>
        <taxon>Saprospirales</taxon>
        <taxon>Lewinellaceae</taxon>
        <taxon>Neolewinella</taxon>
    </lineage>
</organism>
<evidence type="ECO:0000313" key="11">
    <source>
        <dbReference type="Proteomes" id="UP000770785"/>
    </source>
</evidence>
<dbReference type="NCBIfam" id="NF001960">
    <property type="entry name" value="PRK00733.3-5"/>
    <property type="match status" value="1"/>
</dbReference>
<comment type="activity regulation">
    <text evidence="9">Requires K(+) for maximal activity.</text>
</comment>
<comment type="caution">
    <text evidence="10">The sequence shown here is derived from an EMBL/GenBank/DDBJ whole genome shotgun (WGS) entry which is preliminary data.</text>
</comment>
<keyword evidence="5 9" id="KW-1278">Translocase</keyword>
<comment type="catalytic activity">
    <reaction evidence="9">
        <text>Na(+)(in) + diphosphate + H2O = Na(+)(out) + 2 phosphate + H(+)</text>
        <dbReference type="Rhea" id="RHEA:57884"/>
        <dbReference type="ChEBI" id="CHEBI:15377"/>
        <dbReference type="ChEBI" id="CHEBI:15378"/>
        <dbReference type="ChEBI" id="CHEBI:29101"/>
        <dbReference type="ChEBI" id="CHEBI:33019"/>
        <dbReference type="ChEBI" id="CHEBI:43474"/>
        <dbReference type="EC" id="7.2.3.1"/>
    </reaction>
</comment>
<dbReference type="NCBIfam" id="TIGR01104">
    <property type="entry name" value="V_PPase"/>
    <property type="match status" value="1"/>
</dbReference>
<keyword evidence="7 9" id="KW-0406">Ion transport</keyword>
<evidence type="ECO:0000256" key="5">
    <source>
        <dbReference type="ARBA" id="ARBA00022967"/>
    </source>
</evidence>
<feature type="transmembrane region" description="Helical" evidence="9">
    <location>
        <begin position="626"/>
        <end position="647"/>
    </location>
</feature>
<dbReference type="HAMAP" id="MF_01129">
    <property type="entry name" value="PPase_energized_pump"/>
    <property type="match status" value="1"/>
</dbReference>
<keyword evidence="8 9" id="KW-0472">Membrane</keyword>
<dbReference type="EC" id="7.2.3.1" evidence="9"/>
<keyword evidence="9" id="KW-1003">Cell membrane</keyword>
<feature type="transmembrane region" description="Helical" evidence="9">
    <location>
        <begin position="56"/>
        <end position="74"/>
    </location>
</feature>
<dbReference type="PANTHER" id="PTHR31998">
    <property type="entry name" value="K(+)-INSENSITIVE PYROPHOSPHATE-ENERGIZED PROTON PUMP"/>
    <property type="match status" value="1"/>
</dbReference>
<keyword evidence="11" id="KW-1185">Reference proteome</keyword>
<sequence length="748" mass="76864">MVNTILVAVPLLGVLALIFMFIKRAGVSKLDPGNELMQRIGKNIYDGAMAFLKAEYKVLAIFVAVVAVILAVTADPGTSSIMIAVAFVLGAICSALAGFIGMDVATKANIRTTQAARTSLGKALGVAFDGGSVMGLGVVGLGLLGLGSLFLLFKGQFAGDILITDATTAEAAQTAMLRVITVITGFSFGASSIALFARVGGGIYTKAADVGADLVGKVEAGIPEDHPLNPATIADNVGDNVGDVAGMGADLFESYVGSIIGTMVIGAAFMVMPAFYETDLNGLNGVLLPLVVAGIGIIASIIGTFFVRVKEGGDPQKALNTGELIAAVIMLIGTFFAVTTLMPDTWSAVNSNGDLTTYTDMGVFYAILLGLVAGLGIGYITEFYTGTGTKPVQGIVDQSLTGAATNLIAGLAVGMRSTAYPILVLCTAIIGSYYFAGLYGIGIAAVGMLANTGIQLAIDAYGPICDNAGGIAEMAGLPKEVRERTDKLDAVGNTTAAIGKGFAIGSAALTALVLFAAFMQTARITSIDVANPFVMAGLFLGAMLPFLFSAFSMEAVGRAANDMIQEVRRQFNEIPELKAALAMMKRAGHDTTKYSPADLAIFNAADGKADYEKCVEISTQASIREMVMPGLIAVLAPVVVGFAPQLFGAEPAMGAQMLGGLLAGVTSAGVMMAIFQSNAGGAWDNAKKMFEEGASVQGTIYHKGSEPHKAAVVGDTVGDPFKDTSGPSLNILLKLMAVVSLVIAPFLV</sequence>
<keyword evidence="9" id="KW-0915">Sodium</keyword>
<name>A0ABX0XEZ5_9BACT</name>
<feature type="transmembrane region" description="Helical" evidence="9">
    <location>
        <begin position="80"/>
        <end position="102"/>
    </location>
</feature>
<comment type="similarity">
    <text evidence="9">Belongs to the H(+)-translocating pyrophosphatase (TC 3.A.10) family. K(+)-stimulated subfamily.</text>
</comment>
<evidence type="ECO:0000256" key="7">
    <source>
        <dbReference type="ARBA" id="ARBA00023065"/>
    </source>
</evidence>
<reference evidence="10 11" key="1">
    <citation type="submission" date="2020-03" db="EMBL/GenBank/DDBJ databases">
        <title>Genomic Encyclopedia of Type Strains, Phase IV (KMG-IV): sequencing the most valuable type-strain genomes for metagenomic binning, comparative biology and taxonomic classification.</title>
        <authorList>
            <person name="Goeker M."/>
        </authorList>
    </citation>
    <scope>NUCLEOTIDE SEQUENCE [LARGE SCALE GENOMIC DNA]</scope>
    <source>
        <strain evidence="10 11">DSM 105096</strain>
    </source>
</reference>
<comment type="subunit">
    <text evidence="9">Homodimer.</text>
</comment>
<keyword evidence="4 9" id="KW-0460">Magnesium</keyword>
<feature type="transmembrane region" description="Helical" evidence="9">
    <location>
        <begin position="653"/>
        <end position="675"/>
    </location>
</feature>
<evidence type="ECO:0000256" key="2">
    <source>
        <dbReference type="ARBA" id="ARBA00022448"/>
    </source>
</evidence>
<proteinExistence type="inferred from homology"/>
<keyword evidence="2 9" id="KW-0813">Transport</keyword>
<comment type="subcellular location">
    <subcellularLocation>
        <location evidence="9">Cell membrane</location>
        <topology evidence="9">Multi-pass membrane protein</topology>
    </subcellularLocation>
    <subcellularLocation>
        <location evidence="1">Endomembrane system</location>
        <topology evidence="1">Multi-pass membrane protein</topology>
    </subcellularLocation>
</comment>
<dbReference type="PIRSF" id="PIRSF001265">
    <property type="entry name" value="H+-PPase"/>
    <property type="match status" value="1"/>
</dbReference>
<evidence type="ECO:0000256" key="1">
    <source>
        <dbReference type="ARBA" id="ARBA00004127"/>
    </source>
</evidence>
<evidence type="ECO:0000313" key="10">
    <source>
        <dbReference type="EMBL" id="NJC27893.1"/>
    </source>
</evidence>
<keyword evidence="9" id="KW-0630">Potassium</keyword>
<feature type="transmembrane region" description="Helical" evidence="9">
    <location>
        <begin position="123"/>
        <end position="153"/>
    </location>
</feature>
<dbReference type="Proteomes" id="UP000770785">
    <property type="component" value="Unassembled WGS sequence"/>
</dbReference>
<feature type="site" description="Determinant of potassium dependence" evidence="9">
    <location>
        <position position="496"/>
    </location>
</feature>
<evidence type="ECO:0000256" key="9">
    <source>
        <dbReference type="HAMAP-Rule" id="MF_01129"/>
    </source>
</evidence>
<evidence type="ECO:0000256" key="6">
    <source>
        <dbReference type="ARBA" id="ARBA00022989"/>
    </source>
</evidence>
<protein>
    <recommendedName>
        <fullName evidence="9">Putative K(+)-stimulated pyrophosphate-energized sodium pump</fullName>
        <ecNumber evidence="9">7.2.3.1</ecNumber>
    </recommendedName>
    <alternativeName>
        <fullName evidence="9">Membrane-bound sodium-translocating pyrophosphatase</fullName>
    </alternativeName>
    <alternativeName>
        <fullName evidence="9">Pyrophosphate-energized inorganic pyrophosphatase</fullName>
        <shortName evidence="9">Na(+)-PPase</shortName>
    </alternativeName>
</protein>
<keyword evidence="6 9" id="KW-1133">Transmembrane helix</keyword>